<comment type="caution">
    <text evidence="1">The sequence shown here is derived from an EMBL/GenBank/DDBJ whole genome shotgun (WGS) entry which is preliminary data.</text>
</comment>
<dbReference type="EMBL" id="BARV01015995">
    <property type="protein sequence ID" value="GAI21861.1"/>
    <property type="molecule type" value="Genomic_DNA"/>
</dbReference>
<dbReference type="InterPro" id="IPR029039">
    <property type="entry name" value="Flavoprotein-like_sf"/>
</dbReference>
<reference evidence="1" key="1">
    <citation type="journal article" date="2014" name="Front. Microbiol.">
        <title>High frequency of phylogenetically diverse reductive dehalogenase-homologous genes in deep subseafloor sedimentary metagenomes.</title>
        <authorList>
            <person name="Kawai M."/>
            <person name="Futagami T."/>
            <person name="Toyoda A."/>
            <person name="Takaki Y."/>
            <person name="Nishi S."/>
            <person name="Hori S."/>
            <person name="Arai W."/>
            <person name="Tsubouchi T."/>
            <person name="Morono Y."/>
            <person name="Uchiyama I."/>
            <person name="Ito T."/>
            <person name="Fujiyama A."/>
            <person name="Inagaki F."/>
            <person name="Takami H."/>
        </authorList>
    </citation>
    <scope>NUCLEOTIDE SEQUENCE</scope>
    <source>
        <strain evidence="1">Expedition CK06-06</strain>
    </source>
</reference>
<dbReference type="Gene3D" id="3.40.50.360">
    <property type="match status" value="1"/>
</dbReference>
<evidence type="ECO:0008006" key="2">
    <source>
        <dbReference type="Google" id="ProtNLM"/>
    </source>
</evidence>
<feature type="non-terminal residue" evidence="1">
    <location>
        <position position="1"/>
    </location>
</feature>
<protein>
    <recommendedName>
        <fullName evidence="2">Flavodoxin-like fold domain-containing protein</fullName>
    </recommendedName>
</protein>
<gene>
    <name evidence="1" type="ORF">S06H3_27553</name>
</gene>
<evidence type="ECO:0000313" key="1">
    <source>
        <dbReference type="EMBL" id="GAI21861.1"/>
    </source>
</evidence>
<name>X1MUZ5_9ZZZZ</name>
<dbReference type="AlphaFoldDB" id="X1MUZ5"/>
<accession>X1MUZ5</accession>
<organism evidence="1">
    <name type="scientific">marine sediment metagenome</name>
    <dbReference type="NCBI Taxonomy" id="412755"/>
    <lineage>
        <taxon>unclassified sequences</taxon>
        <taxon>metagenomes</taxon>
        <taxon>ecological metagenomes</taxon>
    </lineage>
</organism>
<sequence length="79" mass="9072">VGLLNAKVAVVFNTSNTPLEREQNIFGDPLETLWKNCILGLCGIKVFHREMFNIIVTSTLEQRQLWLKNVEHAIAKYFP</sequence>
<proteinExistence type="predicted"/>
<dbReference type="SUPFAM" id="SSF52218">
    <property type="entry name" value="Flavoproteins"/>
    <property type="match status" value="1"/>
</dbReference>